<feature type="compositionally biased region" description="Polar residues" evidence="1">
    <location>
        <begin position="11"/>
        <end position="21"/>
    </location>
</feature>
<dbReference type="HOGENOM" id="CLU_2573661_0_0_1"/>
<reference evidence="2 3" key="1">
    <citation type="journal article" date="2012" name="Proc. Natl. Acad. Sci. U.S.A.">
        <title>Comparative genomics of Ceriporiopsis subvermispora and Phanerochaete chrysosporium provide insight into selective ligninolysis.</title>
        <authorList>
            <person name="Fernandez-Fueyo E."/>
            <person name="Ruiz-Duenas F.J."/>
            <person name="Ferreira P."/>
            <person name="Floudas D."/>
            <person name="Hibbett D.S."/>
            <person name="Canessa P."/>
            <person name="Larrondo L.F."/>
            <person name="James T.Y."/>
            <person name="Seelenfreund D."/>
            <person name="Lobos S."/>
            <person name="Polanco R."/>
            <person name="Tello M."/>
            <person name="Honda Y."/>
            <person name="Watanabe T."/>
            <person name="Watanabe T."/>
            <person name="Ryu J.S."/>
            <person name="Kubicek C.P."/>
            <person name="Schmoll M."/>
            <person name="Gaskell J."/>
            <person name="Hammel K.E."/>
            <person name="St John F.J."/>
            <person name="Vanden Wymelenberg A."/>
            <person name="Sabat G."/>
            <person name="Splinter BonDurant S."/>
            <person name="Syed K."/>
            <person name="Yadav J.S."/>
            <person name="Doddapaneni H."/>
            <person name="Subramanian V."/>
            <person name="Lavin J.L."/>
            <person name="Oguiza J.A."/>
            <person name="Perez G."/>
            <person name="Pisabarro A.G."/>
            <person name="Ramirez L."/>
            <person name="Santoyo F."/>
            <person name="Master E."/>
            <person name="Coutinho P.M."/>
            <person name="Henrissat B."/>
            <person name="Lombard V."/>
            <person name="Magnuson J.K."/>
            <person name="Kuees U."/>
            <person name="Hori C."/>
            <person name="Igarashi K."/>
            <person name="Samejima M."/>
            <person name="Held B.W."/>
            <person name="Barry K.W."/>
            <person name="LaButti K.M."/>
            <person name="Lapidus A."/>
            <person name="Lindquist E.A."/>
            <person name="Lucas S.M."/>
            <person name="Riley R."/>
            <person name="Salamov A.A."/>
            <person name="Hoffmeister D."/>
            <person name="Schwenk D."/>
            <person name="Hadar Y."/>
            <person name="Yarden O."/>
            <person name="de Vries R.P."/>
            <person name="Wiebenga A."/>
            <person name="Stenlid J."/>
            <person name="Eastwood D."/>
            <person name="Grigoriev I.V."/>
            <person name="Berka R.M."/>
            <person name="Blanchette R.A."/>
            <person name="Kersten P."/>
            <person name="Martinez A.T."/>
            <person name="Vicuna R."/>
            <person name="Cullen D."/>
        </authorList>
    </citation>
    <scope>NUCLEOTIDE SEQUENCE [LARGE SCALE GENOMIC DNA]</scope>
    <source>
        <strain evidence="2 3">B</strain>
    </source>
</reference>
<protein>
    <submittedName>
        <fullName evidence="2">Uncharacterized protein</fullName>
    </submittedName>
</protein>
<organism evidence="2 3">
    <name type="scientific">Ceriporiopsis subvermispora (strain B)</name>
    <name type="common">White-rot fungus</name>
    <name type="synonym">Gelatoporia subvermispora</name>
    <dbReference type="NCBI Taxonomy" id="914234"/>
    <lineage>
        <taxon>Eukaryota</taxon>
        <taxon>Fungi</taxon>
        <taxon>Dikarya</taxon>
        <taxon>Basidiomycota</taxon>
        <taxon>Agaricomycotina</taxon>
        <taxon>Agaricomycetes</taxon>
        <taxon>Polyporales</taxon>
        <taxon>Gelatoporiaceae</taxon>
        <taxon>Gelatoporia</taxon>
    </lineage>
</organism>
<feature type="region of interest" description="Disordered" evidence="1">
    <location>
        <begin position="1"/>
        <end position="24"/>
    </location>
</feature>
<sequence>MASDTGRTHPVQRNMSRSPSPRVSREAACLFHVAEPPSPKYSPRVLRAVLVRSRPTAVMLAAPGLLEMVPTLTSPTTAAPR</sequence>
<proteinExistence type="predicted"/>
<keyword evidence="3" id="KW-1185">Reference proteome</keyword>
<evidence type="ECO:0000313" key="2">
    <source>
        <dbReference type="EMBL" id="EMD30301.1"/>
    </source>
</evidence>
<gene>
    <name evidence="2" type="ORF">CERSUDRAFT_101584</name>
</gene>
<dbReference type="Proteomes" id="UP000016930">
    <property type="component" value="Unassembled WGS sequence"/>
</dbReference>
<accession>M2QUW0</accession>
<name>M2QUW0_CERS8</name>
<dbReference type="AlphaFoldDB" id="M2QUW0"/>
<dbReference type="EMBL" id="KB446357">
    <property type="protein sequence ID" value="EMD30301.1"/>
    <property type="molecule type" value="Genomic_DNA"/>
</dbReference>
<evidence type="ECO:0000256" key="1">
    <source>
        <dbReference type="SAM" id="MobiDB-lite"/>
    </source>
</evidence>
<evidence type="ECO:0000313" key="3">
    <source>
        <dbReference type="Proteomes" id="UP000016930"/>
    </source>
</evidence>